<dbReference type="OrthoDB" id="75169at2759"/>
<dbReference type="InterPro" id="IPR003719">
    <property type="entry name" value="Phenazine_PhzF-like"/>
</dbReference>
<dbReference type="SUPFAM" id="SSF54506">
    <property type="entry name" value="Diaminopimelate epimerase-like"/>
    <property type="match status" value="1"/>
</dbReference>
<dbReference type="EMBL" id="AMYD01004382">
    <property type="protein sequence ID" value="EQB43235.1"/>
    <property type="molecule type" value="Genomic_DNA"/>
</dbReference>
<reference evidence="2" key="1">
    <citation type="journal article" date="2013" name="Mol. Plant Microbe Interact.">
        <title>Global aspects of pacC regulation of pathogenicity genes in Colletotrichum gloeosporioides as revealed by transcriptome analysis.</title>
        <authorList>
            <person name="Alkan N."/>
            <person name="Meng X."/>
            <person name="Friedlander G."/>
            <person name="Reuveni E."/>
            <person name="Sukno S."/>
            <person name="Sherman A."/>
            <person name="Thon M."/>
            <person name="Fluhr R."/>
            <person name="Prusky D."/>
        </authorList>
    </citation>
    <scope>NUCLEOTIDE SEQUENCE [LARGE SCALE GENOMIC DNA]</scope>
    <source>
        <strain evidence="2">Cg-14</strain>
    </source>
</reference>
<dbReference type="Pfam" id="PF02567">
    <property type="entry name" value="PhzC-PhzF"/>
    <property type="match status" value="1"/>
</dbReference>
<dbReference type="Proteomes" id="UP000015530">
    <property type="component" value="Unassembled WGS sequence"/>
</dbReference>
<organism evidence="1 2">
    <name type="scientific">Colletotrichum gloeosporioides (strain Cg-14)</name>
    <name type="common">Anthracnose fungus</name>
    <name type="synonym">Glomerella cingulata</name>
    <dbReference type="NCBI Taxonomy" id="1237896"/>
    <lineage>
        <taxon>Eukaryota</taxon>
        <taxon>Fungi</taxon>
        <taxon>Dikarya</taxon>
        <taxon>Ascomycota</taxon>
        <taxon>Pezizomycotina</taxon>
        <taxon>Sordariomycetes</taxon>
        <taxon>Hypocreomycetidae</taxon>
        <taxon>Glomerellales</taxon>
        <taxon>Glomerellaceae</taxon>
        <taxon>Colletotrichum</taxon>
        <taxon>Colletotrichum gloeosporioides species complex</taxon>
    </lineage>
</organism>
<comment type="caution">
    <text evidence="1">The sequence shown here is derived from an EMBL/GenBank/DDBJ whole genome shotgun (WGS) entry which is preliminary data.</text>
</comment>
<gene>
    <name evidence="1" type="ORF">CGLO_18130</name>
</gene>
<name>T0L4Q4_COLGC</name>
<dbReference type="AlphaFoldDB" id="T0L4Q4"/>
<protein>
    <submittedName>
        <fullName evidence="1">Uncharacterized protein</fullName>
    </submittedName>
</protein>
<dbReference type="Gene3D" id="3.10.310.10">
    <property type="entry name" value="Diaminopimelate Epimerase, Chain A, domain 1"/>
    <property type="match status" value="1"/>
</dbReference>
<dbReference type="GO" id="GO:0003824">
    <property type="term" value="F:catalytic activity"/>
    <property type="evidence" value="ECO:0007669"/>
    <property type="project" value="InterPro"/>
</dbReference>
<evidence type="ECO:0000313" key="1">
    <source>
        <dbReference type="EMBL" id="EQB43235.1"/>
    </source>
</evidence>
<accession>T0L4Q4</accession>
<sequence length="39" mass="4638">MQSIAKELNLPESVFLLPVHDQEADYRVKYFTPTEERRS</sequence>
<proteinExistence type="predicted"/>
<dbReference type="HOGENOM" id="CLU_3320010_0_0_1"/>
<evidence type="ECO:0000313" key="2">
    <source>
        <dbReference type="Proteomes" id="UP000015530"/>
    </source>
</evidence>